<evidence type="ECO:0008006" key="4">
    <source>
        <dbReference type="Google" id="ProtNLM"/>
    </source>
</evidence>
<keyword evidence="3" id="KW-1185">Reference proteome</keyword>
<proteinExistence type="predicted"/>
<reference evidence="2" key="1">
    <citation type="submission" date="2021-01" db="EMBL/GenBank/DDBJ databases">
        <title>Whole genome shotgun sequence of Actinoplanes rishiriensis NBRC 108556.</title>
        <authorList>
            <person name="Komaki H."/>
            <person name="Tamura T."/>
        </authorList>
    </citation>
    <scope>NUCLEOTIDE SEQUENCE</scope>
    <source>
        <strain evidence="2">NBRC 108556</strain>
    </source>
</reference>
<sequence>MLVTSTRDARRRTIRTAVQAAVSAAGVLLVALPIVMATVEEHLPAERYAALAGVAAAITAGATLVTRIMALPAVIGFIDTYLPWLSASEPPPHAADGDVPDADR</sequence>
<protein>
    <recommendedName>
        <fullName evidence="4">Holin</fullName>
    </recommendedName>
</protein>
<dbReference type="Proteomes" id="UP000636960">
    <property type="component" value="Unassembled WGS sequence"/>
</dbReference>
<evidence type="ECO:0000313" key="3">
    <source>
        <dbReference type="Proteomes" id="UP000636960"/>
    </source>
</evidence>
<gene>
    <name evidence="2" type="ORF">Ari01nite_97030</name>
</gene>
<dbReference type="AlphaFoldDB" id="A0A919K907"/>
<feature type="transmembrane region" description="Helical" evidence="1">
    <location>
        <begin position="20"/>
        <end position="39"/>
    </location>
</feature>
<organism evidence="2 3">
    <name type="scientific">Paractinoplanes rishiriensis</name>
    <dbReference type="NCBI Taxonomy" id="1050105"/>
    <lineage>
        <taxon>Bacteria</taxon>
        <taxon>Bacillati</taxon>
        <taxon>Actinomycetota</taxon>
        <taxon>Actinomycetes</taxon>
        <taxon>Micromonosporales</taxon>
        <taxon>Micromonosporaceae</taxon>
        <taxon>Paractinoplanes</taxon>
    </lineage>
</organism>
<feature type="transmembrane region" description="Helical" evidence="1">
    <location>
        <begin position="51"/>
        <end position="78"/>
    </location>
</feature>
<evidence type="ECO:0000256" key="1">
    <source>
        <dbReference type="SAM" id="Phobius"/>
    </source>
</evidence>
<accession>A0A919K907</accession>
<dbReference type="EMBL" id="BOMV01000125">
    <property type="protein sequence ID" value="GIF02239.1"/>
    <property type="molecule type" value="Genomic_DNA"/>
</dbReference>
<name>A0A919K907_9ACTN</name>
<keyword evidence="1" id="KW-0812">Transmembrane</keyword>
<evidence type="ECO:0000313" key="2">
    <source>
        <dbReference type="EMBL" id="GIF02239.1"/>
    </source>
</evidence>
<keyword evidence="1" id="KW-0472">Membrane</keyword>
<keyword evidence="1" id="KW-1133">Transmembrane helix</keyword>
<comment type="caution">
    <text evidence="2">The sequence shown here is derived from an EMBL/GenBank/DDBJ whole genome shotgun (WGS) entry which is preliminary data.</text>
</comment>